<dbReference type="OrthoDB" id="9773673at2"/>
<evidence type="ECO:0000313" key="6">
    <source>
        <dbReference type="Proteomes" id="UP000198867"/>
    </source>
</evidence>
<protein>
    <submittedName>
        <fullName evidence="5">D-xylose transport system substrate-binding protein</fullName>
    </submittedName>
</protein>
<feature type="signal peptide" evidence="3">
    <location>
        <begin position="1"/>
        <end position="30"/>
    </location>
</feature>
<dbReference type="PROSITE" id="PS51257">
    <property type="entry name" value="PROKAR_LIPOPROTEIN"/>
    <property type="match status" value="1"/>
</dbReference>
<reference evidence="6" key="1">
    <citation type="submission" date="2016-10" db="EMBL/GenBank/DDBJ databases">
        <authorList>
            <person name="Varghese N."/>
            <person name="Submissions S."/>
        </authorList>
    </citation>
    <scope>NUCLEOTIDE SEQUENCE [LARGE SCALE GENOMIC DNA]</scope>
    <source>
        <strain evidence="6">CGMCC 1.11101</strain>
    </source>
</reference>
<comment type="subcellular location">
    <subcellularLocation>
        <location evidence="1">Cell envelope</location>
    </subcellularLocation>
</comment>
<gene>
    <name evidence="5" type="ORF">SAMN05216219_1421</name>
</gene>
<dbReference type="GO" id="GO:0030288">
    <property type="term" value="C:outer membrane-bounded periplasmic space"/>
    <property type="evidence" value="ECO:0007669"/>
    <property type="project" value="TreeGrafter"/>
</dbReference>
<dbReference type="InterPro" id="IPR028082">
    <property type="entry name" value="Peripla_BP_I"/>
</dbReference>
<dbReference type="RefSeq" id="WP_090710044.1">
    <property type="nucleotide sequence ID" value="NZ_FOVM01000003.1"/>
</dbReference>
<feature type="domain" description="Periplasmic binding protein" evidence="4">
    <location>
        <begin position="57"/>
        <end position="317"/>
    </location>
</feature>
<dbReference type="PANTHER" id="PTHR30036">
    <property type="entry name" value="D-XYLOSE-BINDING PERIPLASMIC PROTEIN"/>
    <property type="match status" value="1"/>
</dbReference>
<keyword evidence="2 3" id="KW-0732">Signal</keyword>
<dbReference type="GO" id="GO:0030246">
    <property type="term" value="F:carbohydrate binding"/>
    <property type="evidence" value="ECO:0007669"/>
    <property type="project" value="TreeGrafter"/>
</dbReference>
<accession>A0A1I5AFE9</accession>
<sequence>MFFTRGSRPPKAHLLVRTLAVVLGTTALLATSGCGAIIAEEGTGKNDNSGDDTKVVAMLMSDSTTSRWFQVDVPNVTDALEEIDPEAKVISFNAESSPDTQLSQARTAIAQGAKVLIVVSVDPTSAGAIVDLAHENDVQVIAYVHQITEAPIDYFVGFDPIAIGNQEGQFVADNTKSGDNIVLINGWEATSLAHVFREGYLEVLQPLFDSGERTLIGEAFTPEWLASEAQSQMDAFLAQSGNDVQAVLSENDQMAGGVIASLKTAGLEGKVMVTGLDAEPAALQRILLGTQAMTIYPAFKTEATNAATIAAAILNGETPDESLFGGEAVDTIDGETAPWAVTETVVVTKENMQVVVDDGYISLDTLCNGVPAEGVCG</sequence>
<keyword evidence="6" id="KW-1185">Reference proteome</keyword>
<dbReference type="Pfam" id="PF13407">
    <property type="entry name" value="Peripla_BP_4"/>
    <property type="match status" value="1"/>
</dbReference>
<dbReference type="Proteomes" id="UP000198867">
    <property type="component" value="Unassembled WGS sequence"/>
</dbReference>
<dbReference type="InterPro" id="IPR025997">
    <property type="entry name" value="SBP_2_dom"/>
</dbReference>
<organism evidence="5 6">
    <name type="scientific">Mycetocola miduiensis</name>
    <dbReference type="NCBI Taxonomy" id="995034"/>
    <lineage>
        <taxon>Bacteria</taxon>
        <taxon>Bacillati</taxon>
        <taxon>Actinomycetota</taxon>
        <taxon>Actinomycetes</taxon>
        <taxon>Micrococcales</taxon>
        <taxon>Microbacteriaceae</taxon>
        <taxon>Mycetocola</taxon>
    </lineage>
</organism>
<evidence type="ECO:0000313" key="5">
    <source>
        <dbReference type="EMBL" id="SFN61216.1"/>
    </source>
</evidence>
<name>A0A1I5AFE9_9MICO</name>
<evidence type="ECO:0000256" key="3">
    <source>
        <dbReference type="SAM" id="SignalP"/>
    </source>
</evidence>
<proteinExistence type="predicted"/>
<dbReference type="PANTHER" id="PTHR30036:SF1">
    <property type="entry name" value="D-XYLOSE-BINDING PERIPLASMIC PROTEIN"/>
    <property type="match status" value="1"/>
</dbReference>
<dbReference type="InterPro" id="IPR050555">
    <property type="entry name" value="Bact_Solute-Bind_Prot2"/>
</dbReference>
<dbReference type="STRING" id="995034.SAMN05216219_1421"/>
<dbReference type="SUPFAM" id="SSF53822">
    <property type="entry name" value="Periplasmic binding protein-like I"/>
    <property type="match status" value="1"/>
</dbReference>
<feature type="chain" id="PRO_5038973151" evidence="3">
    <location>
        <begin position="31"/>
        <end position="377"/>
    </location>
</feature>
<evidence type="ECO:0000259" key="4">
    <source>
        <dbReference type="Pfam" id="PF13407"/>
    </source>
</evidence>
<dbReference type="AlphaFoldDB" id="A0A1I5AFE9"/>
<dbReference type="EMBL" id="FOVM01000003">
    <property type="protein sequence ID" value="SFN61216.1"/>
    <property type="molecule type" value="Genomic_DNA"/>
</dbReference>
<evidence type="ECO:0000256" key="2">
    <source>
        <dbReference type="ARBA" id="ARBA00022729"/>
    </source>
</evidence>
<dbReference type="CDD" id="cd19995">
    <property type="entry name" value="PBP1_ABC_xylose_binding-like"/>
    <property type="match status" value="1"/>
</dbReference>
<evidence type="ECO:0000256" key="1">
    <source>
        <dbReference type="ARBA" id="ARBA00004196"/>
    </source>
</evidence>
<dbReference type="Gene3D" id="3.40.50.2300">
    <property type="match status" value="2"/>
</dbReference>